<evidence type="ECO:0000256" key="1">
    <source>
        <dbReference type="SAM" id="MobiDB-lite"/>
    </source>
</evidence>
<dbReference type="SUPFAM" id="SSF54447">
    <property type="entry name" value="ssDNA-binding transcriptional regulator domain"/>
    <property type="match status" value="1"/>
</dbReference>
<evidence type="ECO:0000313" key="4">
    <source>
        <dbReference type="Proteomes" id="UP001519460"/>
    </source>
</evidence>
<proteinExistence type="predicted"/>
<sequence>MITLANYPHFCENSSIAEGQSTRRNCVVRLPPTETGSAALTLAWGCVRRWLSPIGWKESHLRDLQSAVVLGQDGAGQQPTPRRRGVGDITGERFWCRHSQSLGNSAVFFEPLHRQPTMAGPSNAPYAHFSDNDDDALVMADPTMPLTDFQGRLYFKISVRNNVYATVNRFQDKTRVHIRTYEPKPYRDDTTKTIFLPSRKGICLTKTEYGTFRQTVKLIWRIAREEETGSQLPFNFDNDEDEDEDTRSPPPIHFTDHNGNTFYQVSARAGVYATVMRWHGELKIHFRHYSPSPSFKDSTKTIFVPSVKGICLNIVELATVNLLLPLIQEEIEREEEQAAAE</sequence>
<keyword evidence="4" id="KW-1185">Reference proteome</keyword>
<dbReference type="AlphaFoldDB" id="A0ABD0LL35"/>
<feature type="region of interest" description="Disordered" evidence="1">
    <location>
        <begin position="231"/>
        <end position="254"/>
    </location>
</feature>
<comment type="caution">
    <text evidence="3">The sequence shown here is derived from an EMBL/GenBank/DDBJ whole genome shotgun (WGS) entry which is preliminary data.</text>
</comment>
<gene>
    <name evidence="3" type="ORF">BaRGS_00008433</name>
</gene>
<evidence type="ECO:0000313" key="3">
    <source>
        <dbReference type="EMBL" id="KAK7500210.1"/>
    </source>
</evidence>
<dbReference type="InterPro" id="IPR003173">
    <property type="entry name" value="PC4_C"/>
</dbReference>
<dbReference type="EMBL" id="JACVVK020000038">
    <property type="protein sequence ID" value="KAK7500210.1"/>
    <property type="molecule type" value="Genomic_DNA"/>
</dbReference>
<feature type="domain" description="Transcriptional coactivator p15 (PC4) C-terminal" evidence="2">
    <location>
        <begin position="161"/>
        <end position="214"/>
    </location>
</feature>
<accession>A0ABD0LL35</accession>
<protein>
    <recommendedName>
        <fullName evidence="2">Transcriptional coactivator p15 (PC4) C-terminal domain-containing protein</fullName>
    </recommendedName>
</protein>
<dbReference type="Proteomes" id="UP001519460">
    <property type="component" value="Unassembled WGS sequence"/>
</dbReference>
<reference evidence="3 4" key="1">
    <citation type="journal article" date="2023" name="Sci. Data">
        <title>Genome assembly of the Korean intertidal mud-creeper Batillaria attramentaria.</title>
        <authorList>
            <person name="Patra A.K."/>
            <person name="Ho P.T."/>
            <person name="Jun S."/>
            <person name="Lee S.J."/>
            <person name="Kim Y."/>
            <person name="Won Y.J."/>
        </authorList>
    </citation>
    <scope>NUCLEOTIDE SEQUENCE [LARGE SCALE GENOMIC DNA]</scope>
    <source>
        <strain evidence="3">Wonlab-2016</strain>
    </source>
</reference>
<dbReference type="Pfam" id="PF02229">
    <property type="entry name" value="PC4"/>
    <property type="match status" value="1"/>
</dbReference>
<organism evidence="3 4">
    <name type="scientific">Batillaria attramentaria</name>
    <dbReference type="NCBI Taxonomy" id="370345"/>
    <lineage>
        <taxon>Eukaryota</taxon>
        <taxon>Metazoa</taxon>
        <taxon>Spiralia</taxon>
        <taxon>Lophotrochozoa</taxon>
        <taxon>Mollusca</taxon>
        <taxon>Gastropoda</taxon>
        <taxon>Caenogastropoda</taxon>
        <taxon>Sorbeoconcha</taxon>
        <taxon>Cerithioidea</taxon>
        <taxon>Batillariidae</taxon>
        <taxon>Batillaria</taxon>
    </lineage>
</organism>
<evidence type="ECO:0000259" key="2">
    <source>
        <dbReference type="Pfam" id="PF02229"/>
    </source>
</evidence>
<dbReference type="Gene3D" id="2.30.31.10">
    <property type="entry name" value="Transcriptional Coactivator Pc4, Chain A"/>
    <property type="match status" value="2"/>
</dbReference>
<name>A0ABD0LL35_9CAEN</name>
<dbReference type="InterPro" id="IPR009044">
    <property type="entry name" value="ssDNA-bd_transcriptional_reg"/>
</dbReference>